<accession>A0A1D2MSW2</accession>
<dbReference type="EMBL" id="LJIJ01000611">
    <property type="protein sequence ID" value="ODM95874.1"/>
    <property type="molecule type" value="Genomic_DNA"/>
</dbReference>
<feature type="compositionally biased region" description="Polar residues" evidence="1">
    <location>
        <begin position="464"/>
        <end position="477"/>
    </location>
</feature>
<reference evidence="2 3" key="1">
    <citation type="journal article" date="2016" name="Genome Biol. Evol.">
        <title>Gene Family Evolution Reflects Adaptation to Soil Environmental Stressors in the Genome of the Collembolan Orchesella cincta.</title>
        <authorList>
            <person name="Faddeeva-Vakhrusheva A."/>
            <person name="Derks M.F."/>
            <person name="Anvar S.Y."/>
            <person name="Agamennone V."/>
            <person name="Suring W."/>
            <person name="Smit S."/>
            <person name="van Straalen N.M."/>
            <person name="Roelofs D."/>
        </authorList>
    </citation>
    <scope>NUCLEOTIDE SEQUENCE [LARGE SCALE GENOMIC DNA]</scope>
    <source>
        <tissue evidence="2">Mixed pool</tissue>
    </source>
</reference>
<dbReference type="Proteomes" id="UP000094527">
    <property type="component" value="Unassembled WGS sequence"/>
</dbReference>
<keyword evidence="3" id="KW-1185">Reference proteome</keyword>
<comment type="caution">
    <text evidence="2">The sequence shown here is derived from an EMBL/GenBank/DDBJ whole genome shotgun (WGS) entry which is preliminary data.</text>
</comment>
<dbReference type="OrthoDB" id="10684926at2759"/>
<sequence>MNYFHHPNLLVQFWASLNTEFDKILDSFVKGDGWLFQDLGVCAKKANIGSIYRCASTSVHNPTHGKSERRDHFIRVSFAILDAAKTQWLAPWRKYVVDPSKGVIPPFFKRQVGGFYLLYMLHSTLPSAGRCTKNPRISMDSLDLIAMHVFITTLRRLPKSDAQFKELTKQFVVLYNDLISSEAFEFCIVNDSFATTNASTRKLLAAKFCTFTKHIYTLKDVRDQLQYITYHESPKVFQSLVAYGRQLTQVQQQMNQSGTCTTDKENVFHSVNEPWTVEQIQELEKETDVGKIAHSIPTILKSLDVGPILSRRRLTGIDDNLLDKELDNCAAVYKTHRKLREMNQQRNEAAKQHRTGGCFVEKELHKRVWKYYVAGDFDWVNQVVSQENNQVHDEDESEITIKPDDAGGQSEGNAMDVDSPDDDEDEGWETEDEDKGNQDEVLSQFGKKLKLNQPEYEKKKESPLKSNPQQCSGTSSMPTILFPDLSCANERFDAAIKLKSSPTKVPSVSSTNQAKVDEAVKTRSGRVVKKKVIH</sequence>
<feature type="compositionally biased region" description="Acidic residues" evidence="1">
    <location>
        <begin position="418"/>
        <end position="434"/>
    </location>
</feature>
<proteinExistence type="predicted"/>
<evidence type="ECO:0008006" key="4">
    <source>
        <dbReference type="Google" id="ProtNLM"/>
    </source>
</evidence>
<evidence type="ECO:0000313" key="2">
    <source>
        <dbReference type="EMBL" id="ODM95874.1"/>
    </source>
</evidence>
<gene>
    <name evidence="2" type="ORF">Ocin01_10798</name>
</gene>
<organism evidence="2 3">
    <name type="scientific">Orchesella cincta</name>
    <name type="common">Springtail</name>
    <name type="synonym">Podura cincta</name>
    <dbReference type="NCBI Taxonomy" id="48709"/>
    <lineage>
        <taxon>Eukaryota</taxon>
        <taxon>Metazoa</taxon>
        <taxon>Ecdysozoa</taxon>
        <taxon>Arthropoda</taxon>
        <taxon>Hexapoda</taxon>
        <taxon>Collembola</taxon>
        <taxon>Entomobryomorpha</taxon>
        <taxon>Entomobryoidea</taxon>
        <taxon>Orchesellidae</taxon>
        <taxon>Orchesellinae</taxon>
        <taxon>Orchesella</taxon>
    </lineage>
</organism>
<protein>
    <recommendedName>
        <fullName evidence="4">snRNA-activating protein complex subunit 1</fullName>
    </recommendedName>
</protein>
<evidence type="ECO:0000313" key="3">
    <source>
        <dbReference type="Proteomes" id="UP000094527"/>
    </source>
</evidence>
<feature type="region of interest" description="Disordered" evidence="1">
    <location>
        <begin position="388"/>
        <end position="477"/>
    </location>
</feature>
<name>A0A1D2MSW2_ORCCI</name>
<evidence type="ECO:0000256" key="1">
    <source>
        <dbReference type="SAM" id="MobiDB-lite"/>
    </source>
</evidence>
<dbReference type="AlphaFoldDB" id="A0A1D2MSW2"/>